<accession>A0ABD2ICA0</accession>
<dbReference type="AlphaFoldDB" id="A0ABD2ICA0"/>
<evidence type="ECO:0000313" key="3">
    <source>
        <dbReference type="EMBL" id="KAL3076737.1"/>
    </source>
</evidence>
<feature type="region of interest" description="Disordered" evidence="1">
    <location>
        <begin position="75"/>
        <end position="104"/>
    </location>
</feature>
<keyword evidence="2" id="KW-0472">Membrane</keyword>
<feature type="compositionally biased region" description="Basic and acidic residues" evidence="1">
    <location>
        <begin position="76"/>
        <end position="91"/>
    </location>
</feature>
<keyword evidence="4" id="KW-1185">Reference proteome</keyword>
<organism evidence="3 4">
    <name type="scientific">Heterodera trifolii</name>
    <dbReference type="NCBI Taxonomy" id="157864"/>
    <lineage>
        <taxon>Eukaryota</taxon>
        <taxon>Metazoa</taxon>
        <taxon>Ecdysozoa</taxon>
        <taxon>Nematoda</taxon>
        <taxon>Chromadorea</taxon>
        <taxon>Rhabditida</taxon>
        <taxon>Tylenchina</taxon>
        <taxon>Tylenchomorpha</taxon>
        <taxon>Tylenchoidea</taxon>
        <taxon>Heteroderidae</taxon>
        <taxon>Heteroderinae</taxon>
        <taxon>Heterodera</taxon>
    </lineage>
</organism>
<evidence type="ECO:0000256" key="1">
    <source>
        <dbReference type="SAM" id="MobiDB-lite"/>
    </source>
</evidence>
<keyword evidence="2" id="KW-0812">Transmembrane</keyword>
<reference evidence="3 4" key="1">
    <citation type="submission" date="2024-10" db="EMBL/GenBank/DDBJ databases">
        <authorList>
            <person name="Kim D."/>
        </authorList>
    </citation>
    <scope>NUCLEOTIDE SEQUENCE [LARGE SCALE GENOMIC DNA]</scope>
    <source>
        <strain evidence="3">BH-2024</strain>
    </source>
</reference>
<gene>
    <name evidence="3" type="ORF">niasHT_035978</name>
</gene>
<protein>
    <submittedName>
        <fullName evidence="3">Uncharacterized protein</fullName>
    </submittedName>
</protein>
<proteinExistence type="predicted"/>
<name>A0ABD2ICA0_9BILA</name>
<evidence type="ECO:0000256" key="2">
    <source>
        <dbReference type="SAM" id="Phobius"/>
    </source>
</evidence>
<keyword evidence="2" id="KW-1133">Transmembrane helix</keyword>
<comment type="caution">
    <text evidence="3">The sequence shown here is derived from an EMBL/GenBank/DDBJ whole genome shotgun (WGS) entry which is preliminary data.</text>
</comment>
<dbReference type="Proteomes" id="UP001620626">
    <property type="component" value="Unassembled WGS sequence"/>
</dbReference>
<dbReference type="EMBL" id="JBICBT010001244">
    <property type="protein sequence ID" value="KAL3076737.1"/>
    <property type="molecule type" value="Genomic_DNA"/>
</dbReference>
<feature type="transmembrane region" description="Helical" evidence="2">
    <location>
        <begin position="39"/>
        <end position="65"/>
    </location>
</feature>
<sequence length="104" mass="11417">MVENSTLESWAKLLSQNSSTTPKAAATTISPSHEVDVGISVYTIILVVTATLIGCAVAGIAIFFVQKRARDRRKVHGEYRPQQEEQKHAKDLPYITPPNIEGLI</sequence>
<evidence type="ECO:0000313" key="4">
    <source>
        <dbReference type="Proteomes" id="UP001620626"/>
    </source>
</evidence>